<dbReference type="AlphaFoldDB" id="A0A5C3MMG6"/>
<dbReference type="Gene3D" id="6.20.250.70">
    <property type="match status" value="1"/>
</dbReference>
<feature type="region of interest" description="Disordered" evidence="1">
    <location>
        <begin position="160"/>
        <end position="184"/>
    </location>
</feature>
<evidence type="ECO:0000256" key="1">
    <source>
        <dbReference type="SAM" id="MobiDB-lite"/>
    </source>
</evidence>
<dbReference type="GO" id="GO:0006360">
    <property type="term" value="P:transcription by RNA polymerase I"/>
    <property type="evidence" value="ECO:0007669"/>
    <property type="project" value="InterPro"/>
</dbReference>
<dbReference type="OrthoDB" id="76224at2759"/>
<feature type="compositionally biased region" description="Basic residues" evidence="1">
    <location>
        <begin position="1"/>
        <end position="12"/>
    </location>
</feature>
<sequence>MSKDKKKIKARKAVASEVSNTEARNEGESPHWAYKPPEGTVEVDYNVEQGDFDWDSVKNDENLELWVVRVPDGLKTKYLEGIEIDSLPSTSRSARMGTLDRKHTSYDIWSVGEEDDEGRPDSLVAGEEMKHLSCLLPRARKGGKLYQGPKTVSRHIIITSKSILPTPEPSSDSSSSELKSVPRQRYSSELLTHRFMPYGSLTVPGGSDKDTMDVDALQAPPSTQVPRDPAAESLTEEKKRKKRKGDGEGDASKKTKKAKK</sequence>
<dbReference type="Pfam" id="PF08208">
    <property type="entry name" value="RNA_polI_A34"/>
    <property type="match status" value="1"/>
</dbReference>
<dbReference type="Proteomes" id="UP000305948">
    <property type="component" value="Unassembled WGS sequence"/>
</dbReference>
<feature type="region of interest" description="Disordered" evidence="1">
    <location>
        <begin position="1"/>
        <end position="38"/>
    </location>
</feature>
<protein>
    <submittedName>
        <fullName evidence="2">Uncharacterized protein</fullName>
    </submittedName>
</protein>
<proteinExistence type="predicted"/>
<name>A0A5C3MMG6_9AGAM</name>
<evidence type="ECO:0000313" key="2">
    <source>
        <dbReference type="EMBL" id="TFK45536.1"/>
    </source>
</evidence>
<evidence type="ECO:0000313" key="3">
    <source>
        <dbReference type="Proteomes" id="UP000305948"/>
    </source>
</evidence>
<organism evidence="2 3">
    <name type="scientific">Heliocybe sulcata</name>
    <dbReference type="NCBI Taxonomy" id="5364"/>
    <lineage>
        <taxon>Eukaryota</taxon>
        <taxon>Fungi</taxon>
        <taxon>Dikarya</taxon>
        <taxon>Basidiomycota</taxon>
        <taxon>Agaricomycotina</taxon>
        <taxon>Agaricomycetes</taxon>
        <taxon>Gloeophyllales</taxon>
        <taxon>Gloeophyllaceae</taxon>
        <taxon>Heliocybe</taxon>
    </lineage>
</organism>
<feature type="region of interest" description="Disordered" evidence="1">
    <location>
        <begin position="197"/>
        <end position="260"/>
    </location>
</feature>
<keyword evidence="3" id="KW-1185">Reference proteome</keyword>
<dbReference type="EMBL" id="ML213541">
    <property type="protein sequence ID" value="TFK45536.1"/>
    <property type="molecule type" value="Genomic_DNA"/>
</dbReference>
<accession>A0A5C3MMG6</accession>
<gene>
    <name evidence="2" type="ORF">OE88DRAFT_1740222</name>
</gene>
<dbReference type="InterPro" id="IPR013240">
    <property type="entry name" value="DNA-dir_RNA_pol1_su_RPA34"/>
</dbReference>
<reference evidence="2 3" key="1">
    <citation type="journal article" date="2019" name="Nat. Ecol. Evol.">
        <title>Megaphylogeny resolves global patterns of mushroom evolution.</title>
        <authorList>
            <person name="Varga T."/>
            <person name="Krizsan K."/>
            <person name="Foldi C."/>
            <person name="Dima B."/>
            <person name="Sanchez-Garcia M."/>
            <person name="Sanchez-Ramirez S."/>
            <person name="Szollosi G.J."/>
            <person name="Szarkandi J.G."/>
            <person name="Papp V."/>
            <person name="Albert L."/>
            <person name="Andreopoulos W."/>
            <person name="Angelini C."/>
            <person name="Antonin V."/>
            <person name="Barry K.W."/>
            <person name="Bougher N.L."/>
            <person name="Buchanan P."/>
            <person name="Buyck B."/>
            <person name="Bense V."/>
            <person name="Catcheside P."/>
            <person name="Chovatia M."/>
            <person name="Cooper J."/>
            <person name="Damon W."/>
            <person name="Desjardin D."/>
            <person name="Finy P."/>
            <person name="Geml J."/>
            <person name="Haridas S."/>
            <person name="Hughes K."/>
            <person name="Justo A."/>
            <person name="Karasinski D."/>
            <person name="Kautmanova I."/>
            <person name="Kiss B."/>
            <person name="Kocsube S."/>
            <person name="Kotiranta H."/>
            <person name="LaButti K.M."/>
            <person name="Lechner B.E."/>
            <person name="Liimatainen K."/>
            <person name="Lipzen A."/>
            <person name="Lukacs Z."/>
            <person name="Mihaltcheva S."/>
            <person name="Morgado L.N."/>
            <person name="Niskanen T."/>
            <person name="Noordeloos M.E."/>
            <person name="Ohm R.A."/>
            <person name="Ortiz-Santana B."/>
            <person name="Ovrebo C."/>
            <person name="Racz N."/>
            <person name="Riley R."/>
            <person name="Savchenko A."/>
            <person name="Shiryaev A."/>
            <person name="Soop K."/>
            <person name="Spirin V."/>
            <person name="Szebenyi C."/>
            <person name="Tomsovsky M."/>
            <person name="Tulloss R.E."/>
            <person name="Uehling J."/>
            <person name="Grigoriev I.V."/>
            <person name="Vagvolgyi C."/>
            <person name="Papp T."/>
            <person name="Martin F.M."/>
            <person name="Miettinen O."/>
            <person name="Hibbett D.S."/>
            <person name="Nagy L.G."/>
        </authorList>
    </citation>
    <scope>NUCLEOTIDE SEQUENCE [LARGE SCALE GENOMIC DNA]</scope>
    <source>
        <strain evidence="2 3">OMC1185</strain>
    </source>
</reference>